<reference evidence="6 7" key="1">
    <citation type="journal article" date="2021" name="ISME Commun">
        <title>Automated analysis of genomic sequences facilitates high-throughput and comprehensive description of bacteria.</title>
        <authorList>
            <person name="Hitch T.C.A."/>
        </authorList>
    </citation>
    <scope>NUCLEOTIDE SEQUENCE [LARGE SCALE GENOMIC DNA]</scope>
    <source>
        <strain evidence="6 7">Sanger_23</strain>
    </source>
</reference>
<keyword evidence="7" id="KW-1185">Reference proteome</keyword>
<evidence type="ECO:0000259" key="5">
    <source>
        <dbReference type="PROSITE" id="PS51677"/>
    </source>
</evidence>
<dbReference type="PANTHER" id="PTHR10587:SF133">
    <property type="entry name" value="CHITIN DEACETYLASE 1-RELATED"/>
    <property type="match status" value="1"/>
</dbReference>
<evidence type="ECO:0000256" key="4">
    <source>
        <dbReference type="SAM" id="Phobius"/>
    </source>
</evidence>
<keyword evidence="1" id="KW-0479">Metal-binding</keyword>
<feature type="region of interest" description="Disordered" evidence="3">
    <location>
        <begin position="349"/>
        <end position="379"/>
    </location>
</feature>
<keyword evidence="2" id="KW-0378">Hydrolase</keyword>
<feature type="compositionally biased region" description="Polar residues" evidence="3">
    <location>
        <begin position="354"/>
        <end position="372"/>
    </location>
</feature>
<dbReference type="RefSeq" id="WP_262582683.1">
    <property type="nucleotide sequence ID" value="NZ_JAOQJL010000006.1"/>
</dbReference>
<keyword evidence="4" id="KW-0812">Transmembrane</keyword>
<evidence type="ECO:0000313" key="7">
    <source>
        <dbReference type="Proteomes" id="UP001652409"/>
    </source>
</evidence>
<dbReference type="SUPFAM" id="SSF88713">
    <property type="entry name" value="Glycoside hydrolase/deacetylase"/>
    <property type="match status" value="1"/>
</dbReference>
<organism evidence="6 7">
    <name type="scientific">Blautia ammoniilytica</name>
    <dbReference type="NCBI Taxonomy" id="2981782"/>
    <lineage>
        <taxon>Bacteria</taxon>
        <taxon>Bacillati</taxon>
        <taxon>Bacillota</taxon>
        <taxon>Clostridia</taxon>
        <taxon>Lachnospirales</taxon>
        <taxon>Lachnospiraceae</taxon>
        <taxon>Blautia</taxon>
    </lineage>
</organism>
<keyword evidence="4" id="KW-0472">Membrane</keyword>
<sequence length="379" mass="41730">MRRRKIIRLATYLVAMVLAVVFVVRGIIIPIANRISGKDESKSVEVQANISIDPDAAIRQPLKGQQDAAKVAYVAPGWHEDKNGKWYQNADGTYYAGGLQDISGTKYCFNDNGYVQTGWVSKGIKDYYFNEDGSYDPSQKRKLLCLTFDDGPGQYTDDLLNCLEENNAHATFFMLGQNVGNYPEQVQHILKAGCEIGSHSYDHPNLKNLDLDSVKKQFTDTDDLLIKACGQAATVARAPYGEWNQDIIDTVGKPFFTWSVDSRDWDYKDADLDYKSVMEGDLSDGSIILMHDIHQPTVEAAKRIIPELVAQGYKLVTVSEMAQAKGVTLQMASYSDFWQSSFDKGIIAGASSDAGDTSGESTDGNTDGSTDGNTDESGE</sequence>
<feature type="transmembrane region" description="Helical" evidence="4">
    <location>
        <begin position="12"/>
        <end position="32"/>
    </location>
</feature>
<evidence type="ECO:0000256" key="2">
    <source>
        <dbReference type="ARBA" id="ARBA00022801"/>
    </source>
</evidence>
<dbReference type="Gene3D" id="2.10.270.10">
    <property type="entry name" value="Cholin Binding"/>
    <property type="match status" value="1"/>
</dbReference>
<dbReference type="Pfam" id="PF01522">
    <property type="entry name" value="Polysacc_deac_1"/>
    <property type="match status" value="1"/>
</dbReference>
<dbReference type="InterPro" id="IPR011330">
    <property type="entry name" value="Glyco_hydro/deAcase_b/a-brl"/>
</dbReference>
<gene>
    <name evidence="6" type="ORF">OCV61_04580</name>
</gene>
<protein>
    <submittedName>
        <fullName evidence="6">Polysaccharide deacetylase family protein</fullName>
    </submittedName>
</protein>
<evidence type="ECO:0000256" key="3">
    <source>
        <dbReference type="SAM" id="MobiDB-lite"/>
    </source>
</evidence>
<comment type="caution">
    <text evidence="6">The sequence shown here is derived from an EMBL/GenBank/DDBJ whole genome shotgun (WGS) entry which is preliminary data.</text>
</comment>
<dbReference type="Proteomes" id="UP001652409">
    <property type="component" value="Unassembled WGS sequence"/>
</dbReference>
<evidence type="ECO:0000313" key="6">
    <source>
        <dbReference type="EMBL" id="MCU6764685.1"/>
    </source>
</evidence>
<dbReference type="Gene3D" id="3.20.20.370">
    <property type="entry name" value="Glycoside hydrolase/deacetylase"/>
    <property type="match status" value="1"/>
</dbReference>
<evidence type="ECO:0000256" key="1">
    <source>
        <dbReference type="ARBA" id="ARBA00022723"/>
    </source>
</evidence>
<proteinExistence type="predicted"/>
<dbReference type="SUPFAM" id="SSF69360">
    <property type="entry name" value="Cell wall binding repeat"/>
    <property type="match status" value="1"/>
</dbReference>
<feature type="domain" description="NodB homology" evidence="5">
    <location>
        <begin position="142"/>
        <end position="316"/>
    </location>
</feature>
<accession>A0ABT2TR41</accession>
<keyword evidence="4" id="KW-1133">Transmembrane helix</keyword>
<dbReference type="EMBL" id="JAOQJL010000006">
    <property type="protein sequence ID" value="MCU6764685.1"/>
    <property type="molecule type" value="Genomic_DNA"/>
</dbReference>
<dbReference type="InterPro" id="IPR002509">
    <property type="entry name" value="NODB_dom"/>
</dbReference>
<dbReference type="PANTHER" id="PTHR10587">
    <property type="entry name" value="GLYCOSYL TRANSFERASE-RELATED"/>
    <property type="match status" value="1"/>
</dbReference>
<dbReference type="InterPro" id="IPR050248">
    <property type="entry name" value="Polysacc_deacetylase_ArnD"/>
</dbReference>
<name>A0ABT2TR41_9FIRM</name>
<dbReference type="CDD" id="cd10954">
    <property type="entry name" value="CE4_CtAXE_like"/>
    <property type="match status" value="1"/>
</dbReference>
<dbReference type="PROSITE" id="PS51677">
    <property type="entry name" value="NODB"/>
    <property type="match status" value="1"/>
</dbReference>